<name>A0ABU6F1J7_9ACTN</name>
<feature type="transmembrane region" description="Helical" evidence="7">
    <location>
        <begin position="775"/>
        <end position="796"/>
    </location>
</feature>
<evidence type="ECO:0000256" key="7">
    <source>
        <dbReference type="SAM" id="Phobius"/>
    </source>
</evidence>
<feature type="transmembrane region" description="Helical" evidence="7">
    <location>
        <begin position="279"/>
        <end position="307"/>
    </location>
</feature>
<dbReference type="EMBL" id="JAOZYC010000082">
    <property type="protein sequence ID" value="MEB8337886.1"/>
    <property type="molecule type" value="Genomic_DNA"/>
</dbReference>
<keyword evidence="3 7" id="KW-0812">Transmembrane</keyword>
<feature type="transmembrane region" description="Helical" evidence="7">
    <location>
        <begin position="727"/>
        <end position="754"/>
    </location>
</feature>
<keyword evidence="5 7" id="KW-0472">Membrane</keyword>
<keyword evidence="10" id="KW-1185">Reference proteome</keyword>
<dbReference type="PANTHER" id="PTHR30572:SF4">
    <property type="entry name" value="ABC TRANSPORTER PERMEASE YTRF"/>
    <property type="match status" value="1"/>
</dbReference>
<keyword evidence="4 7" id="KW-1133">Transmembrane helix</keyword>
<feature type="transmembrane region" description="Helical" evidence="7">
    <location>
        <begin position="425"/>
        <end position="444"/>
    </location>
</feature>
<evidence type="ECO:0000256" key="3">
    <source>
        <dbReference type="ARBA" id="ARBA00022692"/>
    </source>
</evidence>
<dbReference type="InterPro" id="IPR003838">
    <property type="entry name" value="ABC3_permease_C"/>
</dbReference>
<dbReference type="Proteomes" id="UP001354931">
    <property type="component" value="Unassembled WGS sequence"/>
</dbReference>
<proteinExistence type="inferred from homology"/>
<evidence type="ECO:0000259" key="8">
    <source>
        <dbReference type="Pfam" id="PF02687"/>
    </source>
</evidence>
<feature type="transmembrane region" description="Helical" evidence="7">
    <location>
        <begin position="328"/>
        <end position="348"/>
    </location>
</feature>
<evidence type="ECO:0000256" key="5">
    <source>
        <dbReference type="ARBA" id="ARBA00023136"/>
    </source>
</evidence>
<gene>
    <name evidence="9" type="ORF">OKJ99_10245</name>
</gene>
<reference evidence="9 10" key="1">
    <citation type="submission" date="2022-10" db="EMBL/GenBank/DDBJ databases">
        <authorList>
            <person name="Xie J."/>
            <person name="Shen N."/>
        </authorList>
    </citation>
    <scope>NUCLEOTIDE SEQUENCE [LARGE SCALE GENOMIC DNA]</scope>
    <source>
        <strain evidence="9 10">YIM65594</strain>
    </source>
</reference>
<protein>
    <submittedName>
        <fullName evidence="9">ABC transporter permease</fullName>
    </submittedName>
</protein>
<accession>A0ABU6F1J7</accession>
<comment type="similarity">
    <text evidence="6">Belongs to the ABC-4 integral membrane protein family.</text>
</comment>
<comment type="caution">
    <text evidence="9">The sequence shown here is derived from an EMBL/GenBank/DDBJ whole genome shotgun (WGS) entry which is preliminary data.</text>
</comment>
<dbReference type="Pfam" id="PF02687">
    <property type="entry name" value="FtsX"/>
    <property type="match status" value="2"/>
</dbReference>
<keyword evidence="2" id="KW-1003">Cell membrane</keyword>
<feature type="transmembrane region" description="Helical" evidence="7">
    <location>
        <begin position="504"/>
        <end position="527"/>
    </location>
</feature>
<evidence type="ECO:0000256" key="1">
    <source>
        <dbReference type="ARBA" id="ARBA00004651"/>
    </source>
</evidence>
<dbReference type="RefSeq" id="WP_326015555.1">
    <property type="nucleotide sequence ID" value="NZ_JAOZYC010000082.1"/>
</dbReference>
<sequence>MWKLARRTIRYRGKSLTATFLALFLGTVTVMTCGGLLETGVRNNAPAQRLARADLVVTGDRSVTPPARGDDTEDPAIMPERVPVPAAALDRVRGVEGVREAVAERTFDAALVREARDTRDVRGVREARDGAGPVKAQAQAQAHGWASAAFAPYGIVEGRAPARHGEVALDAGTARAAGVGPGAEVRIAAGAGTRTYTVSAVVKAAQKMDRAALFLTDDAAQALAPAVADIAVRTDSGTDLGDVRDRVAAALDGQPLKVVSGDGRGTVEFPEVLTGGTDLVALAGAFGGMTTIVAIMVVSGTVALSVGQRRREFGLLRSIGSTQRQLRRMLLTETLMVAVAAAGAGWFAGPPVGRWLFGEFQGTGFVSESVTYAQGWIPAVAAGGALLITALLGGWIGARRGVNVRPVEALREAEVQLRWAHPLRIVLAVLFLSGATALAILTVLLFDGPIAGSTAGPTVLCAVIGFALLGPGLTKLMAWLIGGPVRWFTGAGGKLAVSHARVRAVRMAAAVTPLMLATGIATGNLYLQTTQIEATKSAYAANLRADAVLSPAAGGVSDALLAEVRRTKGVEAASAYATSTGFIDGATGEDGIPLQGVSARQASLTTAVRPVAGSLEELDGNTVALTTERARELHKAVGDSFPLRLGDRGEVDVRIVALFEGRPGYETAFLPAELLAAHTDLGRPAQILVRASSSAVPSLAALAPGLDVTDRESLIEATAEDAQTQAWINYLLIAMIVAYTVLAVVNTLVLSVANRRREFALQRLVGSTKGQVMKMLTIEALIVAAIGLLLGTAAASTSLFPFAHAAANTWMPSGPWWIYGAIVAGAVTLSLTATLLPAWAALRTRPVEAAGAQE</sequence>
<evidence type="ECO:0000313" key="10">
    <source>
        <dbReference type="Proteomes" id="UP001354931"/>
    </source>
</evidence>
<feature type="domain" description="ABC3 transporter permease C-terminal" evidence="8">
    <location>
        <begin position="285"/>
        <end position="402"/>
    </location>
</feature>
<evidence type="ECO:0000256" key="2">
    <source>
        <dbReference type="ARBA" id="ARBA00022475"/>
    </source>
</evidence>
<feature type="transmembrane region" description="Helical" evidence="7">
    <location>
        <begin position="376"/>
        <end position="396"/>
    </location>
</feature>
<comment type="subcellular location">
    <subcellularLocation>
        <location evidence="1">Cell membrane</location>
        <topology evidence="1">Multi-pass membrane protein</topology>
    </subcellularLocation>
</comment>
<evidence type="ECO:0000256" key="4">
    <source>
        <dbReference type="ARBA" id="ARBA00022989"/>
    </source>
</evidence>
<dbReference type="PANTHER" id="PTHR30572">
    <property type="entry name" value="MEMBRANE COMPONENT OF TRANSPORTER-RELATED"/>
    <property type="match status" value="1"/>
</dbReference>
<organism evidence="9 10">
    <name type="scientific">Streptomyces endophyticus</name>
    <dbReference type="NCBI Taxonomy" id="714166"/>
    <lineage>
        <taxon>Bacteria</taxon>
        <taxon>Bacillati</taxon>
        <taxon>Actinomycetota</taxon>
        <taxon>Actinomycetes</taxon>
        <taxon>Kitasatosporales</taxon>
        <taxon>Streptomycetaceae</taxon>
        <taxon>Streptomyces</taxon>
    </lineage>
</organism>
<evidence type="ECO:0000313" key="9">
    <source>
        <dbReference type="EMBL" id="MEB8337886.1"/>
    </source>
</evidence>
<feature type="transmembrane region" description="Helical" evidence="7">
    <location>
        <begin position="816"/>
        <end position="836"/>
    </location>
</feature>
<feature type="domain" description="ABC3 transporter permease C-terminal" evidence="8">
    <location>
        <begin position="731"/>
        <end position="844"/>
    </location>
</feature>
<evidence type="ECO:0000256" key="6">
    <source>
        <dbReference type="ARBA" id="ARBA00038076"/>
    </source>
</evidence>
<dbReference type="InterPro" id="IPR050250">
    <property type="entry name" value="Macrolide_Exporter_MacB"/>
</dbReference>